<evidence type="ECO:0000313" key="1">
    <source>
        <dbReference type="EMBL" id="MBE9032674.1"/>
    </source>
</evidence>
<name>A0A928Z5C3_9CYAN</name>
<dbReference type="InterPro" id="IPR014951">
    <property type="entry name" value="DUF1822"/>
</dbReference>
<accession>A0A928Z5C3</accession>
<dbReference type="EMBL" id="JADEXQ010000118">
    <property type="protein sequence ID" value="MBE9032674.1"/>
    <property type="molecule type" value="Genomic_DNA"/>
</dbReference>
<protein>
    <submittedName>
        <fullName evidence="1">DUF1822 family protein</fullName>
    </submittedName>
</protein>
<gene>
    <name evidence="1" type="ORF">IQ266_23335</name>
</gene>
<comment type="caution">
    <text evidence="1">The sequence shown here is derived from an EMBL/GenBank/DDBJ whole genome shotgun (WGS) entry which is preliminary data.</text>
</comment>
<dbReference type="RefSeq" id="WP_264327492.1">
    <property type="nucleotide sequence ID" value="NZ_JADEXQ010000118.1"/>
</dbReference>
<dbReference type="Pfam" id="PF08852">
    <property type="entry name" value="DUF1822"/>
    <property type="match status" value="1"/>
</dbReference>
<reference evidence="1" key="1">
    <citation type="submission" date="2020-10" db="EMBL/GenBank/DDBJ databases">
        <authorList>
            <person name="Castelo-Branco R."/>
            <person name="Eusebio N."/>
            <person name="Adriana R."/>
            <person name="Vieira A."/>
            <person name="Brugerolle De Fraissinette N."/>
            <person name="Rezende De Castro R."/>
            <person name="Schneider M.P."/>
            <person name="Vasconcelos V."/>
            <person name="Leao P.N."/>
        </authorList>
    </citation>
    <scope>NUCLEOTIDE SEQUENCE</scope>
    <source>
        <strain evidence="1">LEGE 11480</strain>
    </source>
</reference>
<proteinExistence type="predicted"/>
<organism evidence="1 2">
    <name type="scientific">Romeriopsis navalis LEGE 11480</name>
    <dbReference type="NCBI Taxonomy" id="2777977"/>
    <lineage>
        <taxon>Bacteria</taxon>
        <taxon>Bacillati</taxon>
        <taxon>Cyanobacteriota</taxon>
        <taxon>Cyanophyceae</taxon>
        <taxon>Leptolyngbyales</taxon>
        <taxon>Leptolyngbyaceae</taxon>
        <taxon>Romeriopsis</taxon>
        <taxon>Romeriopsis navalis</taxon>
    </lineage>
</organism>
<evidence type="ECO:0000313" key="2">
    <source>
        <dbReference type="Proteomes" id="UP000625316"/>
    </source>
</evidence>
<dbReference type="Proteomes" id="UP000625316">
    <property type="component" value="Unassembled WGS sequence"/>
</dbReference>
<dbReference type="AlphaFoldDB" id="A0A928Z5C3"/>
<sequence>MFTALDRTAATVPLLSPNVIELDTEHYRKAQALRQTSGDELQQWESYISALGLLALEDWLSENAPELNSQRLPQSAGAMRYLTLNGFRLGIITTEECLSDCATFPGQVIHDPEWAAHFYLLLEVAEEQEEVLFRGLLRHDTLVKQVSTTGEIILPLSAFEPELSRLMHYSRYLDPAAIPLPTAQTAATTPTITETIANASHQLSQWLDNIIAEGWQTIEALTNQPQMAYATRGLADGIKRGKLMNLGLDLDEQSVALVLTITPEADDKIKILIQLLPTGSERVLPAAINLALVSRSGKTIQQTTSRDRDSYIQLKAFRGNIGQQFTVTTQLGETTVSEAFEI</sequence>
<keyword evidence="2" id="KW-1185">Reference proteome</keyword>